<sequence>MPLPRALLCATTLALAGPAAAEPFPARAAVTGVAAGDALNVRAAPSAGAEVLATLPPDATGVEMLGLSPDGTWARIGRPEGEGWVARRFLAEEPADPRAVPVPLACLGTEPFWNLTVTAEGATFSTPEGERALREIGRGTGFSGFVLAFDDDGATRDLTVVRAACSDGMSDRPYGLTALVWDRDGPVLEGCCTLAPP</sequence>
<dbReference type="Proteomes" id="UP001596056">
    <property type="component" value="Unassembled WGS sequence"/>
</dbReference>
<feature type="chain" id="PRO_5046950368" evidence="1">
    <location>
        <begin position="22"/>
        <end position="197"/>
    </location>
</feature>
<feature type="domain" description="SH3b" evidence="2">
    <location>
        <begin position="37"/>
        <end position="90"/>
    </location>
</feature>
<dbReference type="InterPro" id="IPR003646">
    <property type="entry name" value="SH3-like_bac-type"/>
</dbReference>
<proteinExistence type="predicted"/>
<dbReference type="RefSeq" id="WP_209838569.1">
    <property type="nucleotide sequence ID" value="NZ_JAGGJP010000003.1"/>
</dbReference>
<keyword evidence="4" id="KW-1185">Reference proteome</keyword>
<evidence type="ECO:0000313" key="3">
    <source>
        <dbReference type="EMBL" id="MFC5565812.1"/>
    </source>
</evidence>
<dbReference type="EMBL" id="JBHSNA010000003">
    <property type="protein sequence ID" value="MFC5565812.1"/>
    <property type="molecule type" value="Genomic_DNA"/>
</dbReference>
<dbReference type="Pfam" id="PF08239">
    <property type="entry name" value="SH3_3"/>
    <property type="match status" value="1"/>
</dbReference>
<feature type="signal peptide" evidence="1">
    <location>
        <begin position="1"/>
        <end position="21"/>
    </location>
</feature>
<comment type="caution">
    <text evidence="3">The sequence shown here is derived from an EMBL/GenBank/DDBJ whole genome shotgun (WGS) entry which is preliminary data.</text>
</comment>
<dbReference type="Gene3D" id="2.30.30.40">
    <property type="entry name" value="SH3 Domains"/>
    <property type="match status" value="1"/>
</dbReference>
<evidence type="ECO:0000256" key="1">
    <source>
        <dbReference type="SAM" id="SignalP"/>
    </source>
</evidence>
<reference evidence="4" key="1">
    <citation type="journal article" date="2019" name="Int. J. Syst. Evol. Microbiol.">
        <title>The Global Catalogue of Microorganisms (GCM) 10K type strain sequencing project: providing services to taxonomists for standard genome sequencing and annotation.</title>
        <authorList>
            <consortium name="The Broad Institute Genomics Platform"/>
            <consortium name="The Broad Institute Genome Sequencing Center for Infectious Disease"/>
            <person name="Wu L."/>
            <person name="Ma J."/>
        </authorList>
    </citation>
    <scope>NUCLEOTIDE SEQUENCE [LARGE SCALE GENOMIC DNA]</scope>
    <source>
        <strain evidence="4">KACC 11588</strain>
    </source>
</reference>
<organism evidence="3 4">
    <name type="scientific">Rubellimicrobium aerolatum</name>
    <dbReference type="NCBI Taxonomy" id="490979"/>
    <lineage>
        <taxon>Bacteria</taxon>
        <taxon>Pseudomonadati</taxon>
        <taxon>Pseudomonadota</taxon>
        <taxon>Alphaproteobacteria</taxon>
        <taxon>Rhodobacterales</taxon>
        <taxon>Roseobacteraceae</taxon>
        <taxon>Rubellimicrobium</taxon>
    </lineage>
</organism>
<name>A0ABW0SAB4_9RHOB</name>
<evidence type="ECO:0000313" key="4">
    <source>
        <dbReference type="Proteomes" id="UP001596056"/>
    </source>
</evidence>
<evidence type="ECO:0000259" key="2">
    <source>
        <dbReference type="Pfam" id="PF08239"/>
    </source>
</evidence>
<keyword evidence="1" id="KW-0732">Signal</keyword>
<protein>
    <submittedName>
        <fullName evidence="3">COG3650 family protein</fullName>
    </submittedName>
</protein>
<accession>A0ABW0SAB4</accession>
<gene>
    <name evidence="3" type="ORF">ACFPOC_05185</name>
</gene>